<comment type="subcellular location">
    <subcellularLocation>
        <location evidence="1">Membrane</location>
    </subcellularLocation>
</comment>
<protein>
    <submittedName>
        <fullName evidence="7">Chemotaxis protein MotB</fullName>
    </submittedName>
</protein>
<dbReference type="EMBL" id="CP000031">
    <property type="protein sequence ID" value="AAV93517.1"/>
    <property type="molecule type" value="Genomic_DNA"/>
</dbReference>
<dbReference type="eggNOG" id="COG1360">
    <property type="taxonomic scope" value="Bacteria"/>
</dbReference>
<dbReference type="PANTHER" id="PTHR30329">
    <property type="entry name" value="STATOR ELEMENT OF FLAGELLAR MOTOR COMPLEX"/>
    <property type="match status" value="1"/>
</dbReference>
<reference evidence="7 8" key="2">
    <citation type="journal article" date="2014" name="Stand. Genomic Sci.">
        <title>An updated genome annotation for the model marine bacterium Ruegeria pomeroyi DSS-3.</title>
        <authorList>
            <person name="Rivers A.R."/>
            <person name="Smith C.B."/>
            <person name="Moran M.A."/>
        </authorList>
    </citation>
    <scope>GENOME REANNOTATION</scope>
    <source>
        <strain evidence="8">ATCC 700808 / DSM 15171 / DSS-3</strain>
    </source>
</reference>
<evidence type="ECO:0000313" key="8">
    <source>
        <dbReference type="Proteomes" id="UP000001023"/>
    </source>
</evidence>
<keyword evidence="2 5" id="KW-0812">Transmembrane</keyword>
<evidence type="ECO:0000313" key="7">
    <source>
        <dbReference type="EMBL" id="AAV93517.1"/>
    </source>
</evidence>
<sequence>MIMKVVEMGAHTNAAPIIIKKKKSGGGDGHHGGAWKVAYADFVTAMMAFFMLMWLLNATTEKQRKGLADYFSDSIPINPVSGGGDGSFGGDSMFSENAMVTTGTGGVNRRRADADRSRGSTGVDRQGGEGEPLEEFKTLEAALQGRGGESLVSEQLRKHIVTRVTDEGLIVELISTDESPLFETNSDRPTQLMKELAKVVVRAADMVSNGIAVGGHIRAHPVVLARNPVWELSTARAERTRVLFEGLGMKEERIQRVTGHADRKLTDPNPMAARNDRIEIIFLRS</sequence>
<evidence type="ECO:0000256" key="2">
    <source>
        <dbReference type="ARBA" id="ARBA00022692"/>
    </source>
</evidence>
<reference evidence="7 8" key="1">
    <citation type="journal article" date="2004" name="Nature">
        <title>Genome sequence of Silicibacter pomeroyi reveals adaptations to the marine environment.</title>
        <authorList>
            <person name="Moran M.A."/>
            <person name="Buchan A."/>
            <person name="Gonzalez J.M."/>
            <person name="Heidelberg J.F."/>
            <person name="Whitman W.B."/>
            <person name="Kiene R.P."/>
            <person name="Henriksen J.R."/>
            <person name="King G.M."/>
            <person name="Belas R."/>
            <person name="Fuqua C."/>
            <person name="Brinkac L."/>
            <person name="Lewis M."/>
            <person name="Johri S."/>
            <person name="Weaver B."/>
            <person name="Pai G."/>
            <person name="Eisen J.A."/>
            <person name="Rahe E."/>
            <person name="Sheldon W.M."/>
            <person name="Ye W."/>
            <person name="Miller T.R."/>
            <person name="Carlton J."/>
            <person name="Rasko D.A."/>
            <person name="Paulsen I.T."/>
            <person name="Ren Q."/>
            <person name="Daugherty S.C."/>
            <person name="Deboy R.T."/>
            <person name="Dodson R.J."/>
            <person name="Durkin A.S."/>
            <person name="Madupu R."/>
            <person name="Nelson W.C."/>
            <person name="Sullivan S.A."/>
            <person name="Rosovitz M.J."/>
            <person name="Haft D.H."/>
            <person name="Selengut J."/>
            <person name="Ward N."/>
        </authorList>
    </citation>
    <scope>NUCLEOTIDE SEQUENCE [LARGE SCALE GENOMIC DNA]</scope>
    <source>
        <strain evidence="8">ATCC 700808 / DSM 15171 / DSS-3</strain>
    </source>
</reference>
<dbReference type="InterPro" id="IPR050330">
    <property type="entry name" value="Bact_OuterMem_StrucFunc"/>
</dbReference>
<dbReference type="SUPFAM" id="SSF103088">
    <property type="entry name" value="OmpA-like"/>
    <property type="match status" value="1"/>
</dbReference>
<dbReference type="AlphaFoldDB" id="Q5LWX9"/>
<proteinExistence type="predicted"/>
<dbReference type="Gene3D" id="3.30.1330.60">
    <property type="entry name" value="OmpA-like domain"/>
    <property type="match status" value="1"/>
</dbReference>
<organism evidence="7 8">
    <name type="scientific">Ruegeria pomeroyi (strain ATCC 700808 / DSM 15171 / DSS-3)</name>
    <name type="common">Silicibacter pomeroyi</name>
    <dbReference type="NCBI Taxonomy" id="246200"/>
    <lineage>
        <taxon>Bacteria</taxon>
        <taxon>Pseudomonadati</taxon>
        <taxon>Pseudomonadota</taxon>
        <taxon>Alphaproteobacteria</taxon>
        <taxon>Rhodobacterales</taxon>
        <taxon>Roseobacteraceae</taxon>
        <taxon>Ruegeria</taxon>
    </lineage>
</organism>
<evidence type="ECO:0000256" key="5">
    <source>
        <dbReference type="SAM" id="Phobius"/>
    </source>
</evidence>
<dbReference type="HOGENOM" id="CLU_016890_3_1_5"/>
<accession>Q5LWX9</accession>
<keyword evidence="3 5" id="KW-0472">Membrane</keyword>
<dbReference type="Proteomes" id="UP000001023">
    <property type="component" value="Chromosome"/>
</dbReference>
<name>Q5LWX9_RUEPO</name>
<dbReference type="Pfam" id="PF13677">
    <property type="entry name" value="MotB_plug"/>
    <property type="match status" value="1"/>
</dbReference>
<dbReference type="PANTHER" id="PTHR30329:SF21">
    <property type="entry name" value="LIPOPROTEIN YIAD-RELATED"/>
    <property type="match status" value="1"/>
</dbReference>
<dbReference type="InterPro" id="IPR025713">
    <property type="entry name" value="MotB-like_N_dom"/>
</dbReference>
<dbReference type="InterPro" id="IPR036737">
    <property type="entry name" value="OmpA-like_sf"/>
</dbReference>
<keyword evidence="5" id="KW-1133">Transmembrane helix</keyword>
<dbReference type="KEGG" id="sil:SPO0191"/>
<feature type="transmembrane region" description="Helical" evidence="5">
    <location>
        <begin position="37"/>
        <end position="56"/>
    </location>
</feature>
<evidence type="ECO:0000259" key="6">
    <source>
        <dbReference type="Pfam" id="PF13677"/>
    </source>
</evidence>
<gene>
    <name evidence="7" type="primary">motB</name>
    <name evidence="7" type="ordered locus">SPO0191</name>
</gene>
<evidence type="ECO:0000256" key="1">
    <source>
        <dbReference type="ARBA" id="ARBA00004370"/>
    </source>
</evidence>
<evidence type="ECO:0000256" key="4">
    <source>
        <dbReference type="SAM" id="MobiDB-lite"/>
    </source>
</evidence>
<feature type="region of interest" description="Disordered" evidence="4">
    <location>
        <begin position="102"/>
        <end position="131"/>
    </location>
</feature>
<feature type="domain" description="Motility protein B-like N-terminal" evidence="6">
    <location>
        <begin position="20"/>
        <end position="74"/>
    </location>
</feature>
<keyword evidence="8" id="KW-1185">Reference proteome</keyword>
<dbReference type="STRING" id="246200.SPO0191"/>
<dbReference type="PaxDb" id="246200-SPO0191"/>
<dbReference type="GO" id="GO:0016020">
    <property type="term" value="C:membrane"/>
    <property type="evidence" value="ECO:0007669"/>
    <property type="project" value="UniProtKB-SubCell"/>
</dbReference>
<evidence type="ECO:0000256" key="3">
    <source>
        <dbReference type="ARBA" id="ARBA00023136"/>
    </source>
</evidence>